<feature type="binding site" evidence="5">
    <location>
        <position position="821"/>
    </location>
    <ligand>
        <name>NADP(+)</name>
        <dbReference type="ChEBI" id="CHEBI:58349"/>
    </ligand>
</feature>
<evidence type="ECO:0000256" key="2">
    <source>
        <dbReference type="ARBA" id="ARBA00022553"/>
    </source>
</evidence>
<dbReference type="GO" id="GO:0050661">
    <property type="term" value="F:NADP binding"/>
    <property type="evidence" value="ECO:0007669"/>
    <property type="project" value="UniProtKB-UniRule"/>
</dbReference>
<feature type="binding site" evidence="5">
    <location>
        <position position="302"/>
    </location>
    <ligand>
        <name>AMP</name>
        <dbReference type="ChEBI" id="CHEBI:456215"/>
    </ligand>
</feature>
<dbReference type="EC" id="1.2.1.-" evidence="5"/>
<keyword evidence="3 5" id="KW-0547">Nucleotide-binding</keyword>
<feature type="binding site" evidence="5">
    <location>
        <position position="392"/>
    </location>
    <ligand>
        <name>AMP</name>
        <dbReference type="ChEBI" id="CHEBI:456215"/>
    </ligand>
</feature>
<feature type="modified residue" description="O-(pantetheine 4'-phosphoryl)serine" evidence="5">
    <location>
        <position position="685"/>
    </location>
</feature>
<reference evidence="7" key="3">
    <citation type="submission" date="2020-02" db="EMBL/GenBank/DDBJ databases">
        <authorList>
            <person name="Matsumoto Y."/>
            <person name="Motooka D."/>
            <person name="Nakamura S."/>
        </authorList>
    </citation>
    <scope>NUCLEOTIDE SEQUENCE</scope>
    <source>
        <strain evidence="7">JCM 12687</strain>
    </source>
</reference>
<dbReference type="NCBIfam" id="TIGR01746">
    <property type="entry name" value="Thioester-redct"/>
    <property type="match status" value="1"/>
</dbReference>
<comment type="catalytic activity">
    <reaction evidence="5">
        <text>a carboxylate + ATP + NADPH + H(+) = an aldehyde + AMP + diphosphate + NADP(+)</text>
        <dbReference type="Rhea" id="RHEA:50916"/>
        <dbReference type="ChEBI" id="CHEBI:15378"/>
        <dbReference type="ChEBI" id="CHEBI:17478"/>
        <dbReference type="ChEBI" id="CHEBI:29067"/>
        <dbReference type="ChEBI" id="CHEBI:30616"/>
        <dbReference type="ChEBI" id="CHEBI:33019"/>
        <dbReference type="ChEBI" id="CHEBI:57783"/>
        <dbReference type="ChEBI" id="CHEBI:58349"/>
        <dbReference type="ChEBI" id="CHEBI:456215"/>
    </reaction>
</comment>
<feature type="binding site" evidence="5">
    <location>
        <begin position="784"/>
        <end position="787"/>
    </location>
    <ligand>
        <name>NADP(+)</name>
        <dbReference type="ChEBI" id="CHEBI:58349"/>
    </ligand>
</feature>
<feature type="binding site" evidence="5">
    <location>
        <position position="513"/>
    </location>
    <ligand>
        <name>AMP</name>
        <dbReference type="ChEBI" id="CHEBI:456215"/>
    </ligand>
</feature>
<evidence type="ECO:0000313" key="10">
    <source>
        <dbReference type="Proteomes" id="UP000467379"/>
    </source>
</evidence>
<comment type="cofactor">
    <cofactor evidence="5">
        <name>pantetheine 4'-phosphate</name>
        <dbReference type="ChEBI" id="CHEBI:47942"/>
    </cofactor>
    <text evidence="5">Binds 1 phosphopantetheine covalently.</text>
</comment>
<comment type="function">
    <text evidence="5">Catalyzes the ATP- and NADPH-dependent reduction of carboxylic acids to the corresponding aldehydes.</text>
</comment>
<dbReference type="Gene3D" id="1.10.1200.10">
    <property type="entry name" value="ACP-like"/>
    <property type="match status" value="1"/>
</dbReference>
<dbReference type="InterPro" id="IPR036736">
    <property type="entry name" value="ACP-like_sf"/>
</dbReference>
<dbReference type="GO" id="GO:0004467">
    <property type="term" value="F:long-chain fatty acid-CoA ligase activity"/>
    <property type="evidence" value="ECO:0007669"/>
    <property type="project" value="TreeGrafter"/>
</dbReference>
<evidence type="ECO:0000313" key="8">
    <source>
        <dbReference type="EMBL" id="ORA41567.1"/>
    </source>
</evidence>
<dbReference type="Proteomes" id="UP000192441">
    <property type="component" value="Unassembled WGS sequence"/>
</dbReference>
<dbReference type="HAMAP" id="MF_02247">
    <property type="entry name" value="Carbox_acid_reduct"/>
    <property type="match status" value="1"/>
</dbReference>
<reference evidence="8 9" key="1">
    <citation type="submission" date="2016-12" db="EMBL/GenBank/DDBJ databases">
        <title>The new phylogeny of genus Mycobacterium.</title>
        <authorList>
            <person name="Tortoli E."/>
            <person name="Trovato A."/>
            <person name="Cirillo D.M."/>
        </authorList>
    </citation>
    <scope>NUCLEOTIDE SEQUENCE [LARGE SCALE GENOMIC DNA]</scope>
    <source>
        <strain evidence="8 9">DSM 44624</strain>
    </source>
</reference>
<keyword evidence="5" id="KW-0521">NADP</keyword>
<evidence type="ECO:0000256" key="5">
    <source>
        <dbReference type="HAMAP-Rule" id="MF_02247"/>
    </source>
</evidence>
<dbReference type="InterPro" id="IPR000873">
    <property type="entry name" value="AMP-dep_synth/lig_dom"/>
</dbReference>
<feature type="binding site" evidence="5">
    <location>
        <position position="610"/>
    </location>
    <ligand>
        <name>AMP</name>
        <dbReference type="ChEBI" id="CHEBI:456215"/>
    </ligand>
</feature>
<dbReference type="RefSeq" id="WP_083130312.1">
    <property type="nucleotide sequence ID" value="NZ_AP022606.1"/>
</dbReference>
<feature type="binding site" evidence="5">
    <location>
        <position position="418"/>
    </location>
    <ligand>
        <name>AMP</name>
        <dbReference type="ChEBI" id="CHEBI:456215"/>
    </ligand>
</feature>
<sequence>MTDTGREQRLAHRIEELYANDPQFRAAAPLPQVTAAAHQAGLRPWQVVEEYLTGYADRPALGQRSRELIRQDAPGRATATLLPGFETITYQRLRERVEALSSVWDSHLPGGFKPGDFVAVLGFTSIGYAIIYLTCIRLGAVFVPLQTSSTAQQLKPIAAETNPRVFAASIESLDTAVDVVIDTPSVERLVVFDYFNYDHEQRAKYQAACERLAGAGRDVDVTPLLPELESGRKLPVVPPFIPPAGENPLATLIYTSGSTGTPKGAMYTADMVTRLWQRPHSPSLDIGKQIPAIHLQYMPLSHVYGLEWLIATLASGGIGYFAAKSDMSTLFDDIALVRPTALNLVPRVCDLIYRRYRKELDQRSGAQADDEVKAELRQDFLGGRVVSAMCGSAPLSKQMHAFMESLLDVTVADGYGATETGGGIMRNGTIRRPPVTEYKLVDVPELGYYTTDKPHPRGELYVKASNVIPGYFKHPELSAQIFDDDGFYKTGDIMEELGPDRLKYLDRRNNVIKLSQGEFVAVSQLEAIYAASPYIRQIYLHGSSDQPFLLAVVVPNDDAIGQGDPRALIADSLQQIAAENHLQPYEIPRDFLLEPERFSRDNGLLSGVGKLLRPALRARYGERLDALYAEIAAGQENQIDQLRAAAAELPTIDTVRRAAVATLGLEATGEGMPADAKFIELGGDSLSAFSFGSLLEQIYHVDVPVQTIVSPTATLATIARYIDGERDAASTRPTFASVHGRGATEARAADLRLEKFIDAGTLAAAQELSVAGGSAKTVLLTGANGYLGRFLCLEWLERLAETGGTLICIVRGADPVAARQRIEAAIDTGDAGLSAHFRTLAADHLEVLSGDLGAANLGVDSQTWDRLAESVDLIVHAAAMVNHVLPYSQLFGPNVVGTAEIVKLAITKRLKPVTYLSTVAVTALPDGRFIGEDVDVREASPSRSLGAAYASGYATSKWAGEVLLREANDLCGLPVAVFRSDMILAHSRYAGQVNVTDMFTRLVLSLLATGIAPRSFYQLDADGNRQRAHYDGLPADFTAEAITTLGSQATDGYRTYNVLNAHDDGISLDTFVDWLIAGGQHIERIDEYGEWLARFEATMKALPENQRKNSVLPLLSAYARPAAPTPGSHLPAEKFRVAVRSAGIGADNDVPHLTEALIDKYVTDLRQLGLLEKTDAHVA</sequence>
<dbReference type="SUPFAM" id="SSF51735">
    <property type="entry name" value="NAD(P)-binding Rossmann-fold domains"/>
    <property type="match status" value="1"/>
</dbReference>
<protein>
    <recommendedName>
        <fullName evidence="5">Carboxylic acid reductase</fullName>
        <shortName evidence="5">CAR</shortName>
        <ecNumber evidence="5">1.2.1.-</ecNumber>
    </recommendedName>
    <alternativeName>
        <fullName evidence="5">ATP/NADPH-dependent carboxylic acid reductase</fullName>
    </alternativeName>
</protein>
<evidence type="ECO:0000313" key="7">
    <source>
        <dbReference type="EMBL" id="BBZ10644.1"/>
    </source>
</evidence>
<dbReference type="PROSITE" id="PS50075">
    <property type="entry name" value="CARRIER"/>
    <property type="match status" value="1"/>
</dbReference>
<dbReference type="Gene3D" id="3.40.50.720">
    <property type="entry name" value="NAD(P)-binding Rossmann-like Domain"/>
    <property type="match status" value="1"/>
</dbReference>
<dbReference type="GO" id="GO:0016020">
    <property type="term" value="C:membrane"/>
    <property type="evidence" value="ECO:0007669"/>
    <property type="project" value="TreeGrafter"/>
</dbReference>
<feature type="binding site" evidence="5">
    <location>
        <position position="957"/>
    </location>
    <ligand>
        <name>NADP(+)</name>
        <dbReference type="ChEBI" id="CHEBI:58349"/>
    </ligand>
</feature>
<dbReference type="InterPro" id="IPR013120">
    <property type="entry name" value="FAR_NAD-bd"/>
</dbReference>
<accession>A0A7I7VZ71</accession>
<dbReference type="Pfam" id="PF07993">
    <property type="entry name" value="NAD_binding_4"/>
    <property type="match status" value="1"/>
</dbReference>
<feature type="binding site" evidence="5">
    <location>
        <position position="917"/>
    </location>
    <ligand>
        <name>NADP(+)</name>
        <dbReference type="ChEBI" id="CHEBI:58349"/>
    </ligand>
</feature>
<comment type="caution">
    <text evidence="5">Lacks conserved residue(s) required for the propagation of feature annotation.</text>
</comment>
<organism evidence="8 9">
    <name type="scientific">Mycobacterium branderi</name>
    <dbReference type="NCBI Taxonomy" id="43348"/>
    <lineage>
        <taxon>Bacteria</taxon>
        <taxon>Bacillati</taxon>
        <taxon>Actinomycetota</taxon>
        <taxon>Actinomycetes</taxon>
        <taxon>Mycobacteriales</taxon>
        <taxon>Mycobacteriaceae</taxon>
        <taxon>Mycobacterium</taxon>
    </lineage>
</organism>
<feature type="binding site" evidence="5">
    <location>
        <position position="980"/>
    </location>
    <ligand>
        <name>NADP(+)</name>
        <dbReference type="ChEBI" id="CHEBI:58349"/>
    </ligand>
</feature>
<proteinExistence type="inferred from homology"/>
<dbReference type="InterPro" id="IPR009081">
    <property type="entry name" value="PP-bd_ACP"/>
</dbReference>
<dbReference type="EMBL" id="MVHM01000001">
    <property type="protein sequence ID" value="ORA41567.1"/>
    <property type="molecule type" value="Genomic_DNA"/>
</dbReference>
<feature type="binding site" evidence="5">
    <location>
        <position position="953"/>
    </location>
    <ligand>
        <name>NADP(+)</name>
        <dbReference type="ChEBI" id="CHEBI:58349"/>
    </ligand>
</feature>
<keyword evidence="2 5" id="KW-0597">Phosphoprotein</keyword>
<feature type="binding site" evidence="5">
    <location>
        <begin position="413"/>
        <end position="414"/>
    </location>
    <ligand>
        <name>AMP</name>
        <dbReference type="ChEBI" id="CHEBI:456215"/>
    </ligand>
</feature>
<comment type="similarity">
    <text evidence="5">Belongs to the ATP-dependent AMP-binding enzyme family. Carboxylic acid reductase subfamily.</text>
</comment>
<keyword evidence="1 5" id="KW-0596">Phosphopantetheine</keyword>
<dbReference type="CDD" id="cd05235">
    <property type="entry name" value="SDR_e1"/>
    <property type="match status" value="1"/>
</dbReference>
<dbReference type="OrthoDB" id="2472181at2"/>
<dbReference type="SUPFAM" id="SSF47336">
    <property type="entry name" value="ACP-like"/>
    <property type="match status" value="1"/>
</dbReference>
<dbReference type="Pfam" id="PF00550">
    <property type="entry name" value="PP-binding"/>
    <property type="match status" value="1"/>
</dbReference>
<feature type="binding site" evidence="5">
    <location>
        <begin position="504"/>
        <end position="507"/>
    </location>
    <ligand>
        <name>AMP</name>
        <dbReference type="ChEBI" id="CHEBI:456215"/>
    </ligand>
</feature>
<evidence type="ECO:0000313" key="9">
    <source>
        <dbReference type="Proteomes" id="UP000192441"/>
    </source>
</evidence>
<dbReference type="AlphaFoldDB" id="A0A7I7VZ71"/>
<feature type="domain" description="Carrier" evidence="6">
    <location>
        <begin position="649"/>
        <end position="726"/>
    </location>
</feature>
<evidence type="ECO:0000256" key="3">
    <source>
        <dbReference type="ARBA" id="ARBA00022741"/>
    </source>
</evidence>
<dbReference type="Gene3D" id="3.40.50.12780">
    <property type="entry name" value="N-terminal domain of ligase-like"/>
    <property type="match status" value="1"/>
</dbReference>
<evidence type="ECO:0000259" key="6">
    <source>
        <dbReference type="PROSITE" id="PS50075"/>
    </source>
</evidence>
<evidence type="ECO:0000256" key="4">
    <source>
        <dbReference type="ARBA" id="ARBA00022840"/>
    </source>
</evidence>
<evidence type="ECO:0000256" key="1">
    <source>
        <dbReference type="ARBA" id="ARBA00022450"/>
    </source>
</evidence>
<dbReference type="InterPro" id="IPR046407">
    <property type="entry name" value="CAR"/>
</dbReference>
<keyword evidence="10" id="KW-1185">Reference proteome</keyword>
<dbReference type="InterPro" id="IPR010080">
    <property type="entry name" value="Thioester_reductase-like_dom"/>
</dbReference>
<reference evidence="7 10" key="2">
    <citation type="journal article" date="2019" name="Emerg. Microbes Infect.">
        <title>Comprehensive subspecies identification of 175 nontuberculous mycobacteria species based on 7547 genomic profiles.</title>
        <authorList>
            <person name="Matsumoto Y."/>
            <person name="Kinjo T."/>
            <person name="Motooka D."/>
            <person name="Nabeya D."/>
            <person name="Jung N."/>
            <person name="Uechi K."/>
            <person name="Horii T."/>
            <person name="Iida T."/>
            <person name="Fujita J."/>
            <person name="Nakamura S."/>
        </authorList>
    </citation>
    <scope>NUCLEOTIDE SEQUENCE [LARGE SCALE GENOMIC DNA]</scope>
    <source>
        <strain evidence="7 10">JCM 12687</strain>
    </source>
</reference>
<dbReference type="PANTHER" id="PTHR43272:SF33">
    <property type="entry name" value="AMP-BINDING DOMAIN-CONTAINING PROTEIN-RELATED"/>
    <property type="match status" value="1"/>
</dbReference>
<dbReference type="EMBL" id="AP022606">
    <property type="protein sequence ID" value="BBZ10644.1"/>
    <property type="molecule type" value="Genomic_DNA"/>
</dbReference>
<dbReference type="Pfam" id="PF00501">
    <property type="entry name" value="AMP-binding"/>
    <property type="match status" value="1"/>
</dbReference>
<name>A0A7I7VZ71_9MYCO</name>
<feature type="binding site" evidence="5">
    <location>
        <position position="811"/>
    </location>
    <ligand>
        <name>NADP(+)</name>
        <dbReference type="ChEBI" id="CHEBI:58349"/>
    </ligand>
</feature>
<dbReference type="NCBIfam" id="NF041592">
    <property type="entry name" value="carboxyl_red"/>
    <property type="match status" value="1"/>
</dbReference>
<dbReference type="InterPro" id="IPR020845">
    <property type="entry name" value="AMP-binding_CS"/>
</dbReference>
<feature type="binding site" evidence="5">
    <location>
        <position position="492"/>
    </location>
    <ligand>
        <name>AMP</name>
        <dbReference type="ChEBI" id="CHEBI:456215"/>
    </ligand>
</feature>
<gene>
    <name evidence="5" type="primary">car</name>
    <name evidence="8" type="ORF">BST20_05635</name>
    <name evidence="7" type="ORF">MBRA_08390</name>
</gene>
<keyword evidence="5" id="KW-0560">Oxidoreductase</keyword>
<keyword evidence="7" id="KW-0436">Ligase</keyword>
<dbReference type="InterPro" id="IPR036291">
    <property type="entry name" value="NAD(P)-bd_dom_sf"/>
</dbReference>
<dbReference type="Proteomes" id="UP000467379">
    <property type="component" value="Chromosome"/>
</dbReference>
<comment type="domain">
    <text evidence="5">The N-terminal domain likely catalyzes substrate activation by formation of an initial acyl-AMP intermediate, the central region contains the phosphopantetheine attachment site, and the C-terminal domain catalyzes the reduction by NADPH of the intermediate thioester formed from the attack of the phosphopantetheine thiol at the carbonyl carbon of acyl-AMP.</text>
</comment>
<dbReference type="GO" id="GO:0016620">
    <property type="term" value="F:oxidoreductase activity, acting on the aldehyde or oxo group of donors, NAD or NADP as acceptor"/>
    <property type="evidence" value="ECO:0007669"/>
    <property type="project" value="UniProtKB-UniRule"/>
</dbReference>
<keyword evidence="4 5" id="KW-0067">ATP-binding</keyword>
<dbReference type="InterPro" id="IPR042099">
    <property type="entry name" value="ANL_N_sf"/>
</dbReference>
<dbReference type="GO" id="GO:0031177">
    <property type="term" value="F:phosphopantetheine binding"/>
    <property type="evidence" value="ECO:0007669"/>
    <property type="project" value="UniProtKB-UniRule"/>
</dbReference>
<dbReference type="PROSITE" id="PS00455">
    <property type="entry name" value="AMP_BINDING"/>
    <property type="match status" value="1"/>
</dbReference>
<dbReference type="PANTHER" id="PTHR43272">
    <property type="entry name" value="LONG-CHAIN-FATTY-ACID--COA LIGASE"/>
    <property type="match status" value="1"/>
</dbReference>
<dbReference type="GO" id="GO:0005524">
    <property type="term" value="F:ATP binding"/>
    <property type="evidence" value="ECO:0007669"/>
    <property type="project" value="UniProtKB-UniRule"/>
</dbReference>
<dbReference type="SUPFAM" id="SSF56801">
    <property type="entry name" value="Acetyl-CoA synthetase-like"/>
    <property type="match status" value="1"/>
</dbReference>